<evidence type="ECO:0000256" key="3">
    <source>
        <dbReference type="ARBA" id="ARBA00022806"/>
    </source>
</evidence>
<proteinExistence type="predicted"/>
<keyword evidence="3 6" id="KW-0347">Helicase</keyword>
<evidence type="ECO:0000313" key="7">
    <source>
        <dbReference type="Proteomes" id="UP000280405"/>
    </source>
</evidence>
<keyword evidence="2" id="KW-0378">Hydrolase</keyword>
<keyword evidence="7" id="KW-1185">Reference proteome</keyword>
<evidence type="ECO:0000256" key="1">
    <source>
        <dbReference type="ARBA" id="ARBA00022741"/>
    </source>
</evidence>
<protein>
    <submittedName>
        <fullName evidence="6">ATP-dependent helicase</fullName>
    </submittedName>
</protein>
<keyword evidence="1" id="KW-0547">Nucleotide-binding</keyword>
<feature type="non-terminal residue" evidence="6">
    <location>
        <position position="69"/>
    </location>
</feature>
<name>A0A3A8EPC1_9GAMM</name>
<dbReference type="GO" id="GO:0004386">
    <property type="term" value="F:helicase activity"/>
    <property type="evidence" value="ECO:0007669"/>
    <property type="project" value="UniProtKB-KW"/>
</dbReference>
<dbReference type="SUPFAM" id="SSF52540">
    <property type="entry name" value="P-loop containing nucleoside triphosphate hydrolases"/>
    <property type="match status" value="1"/>
</dbReference>
<dbReference type="Gene3D" id="3.40.50.300">
    <property type="entry name" value="P-loop containing nucleotide triphosphate hydrolases"/>
    <property type="match status" value="1"/>
</dbReference>
<dbReference type="GO" id="GO:0005524">
    <property type="term" value="F:ATP binding"/>
    <property type="evidence" value="ECO:0007669"/>
    <property type="project" value="UniProtKB-KW"/>
</dbReference>
<evidence type="ECO:0000259" key="5">
    <source>
        <dbReference type="Pfam" id="PF00580"/>
    </source>
</evidence>
<dbReference type="InterPro" id="IPR027417">
    <property type="entry name" value="P-loop_NTPase"/>
</dbReference>
<dbReference type="InterPro" id="IPR014016">
    <property type="entry name" value="UvrD-like_ATP-bd"/>
</dbReference>
<evidence type="ECO:0000313" key="6">
    <source>
        <dbReference type="EMBL" id="RKG35969.1"/>
    </source>
</evidence>
<sequence>MNIIANPAEQASLKSLNQIQECINNKNSFRLEAGAGAGKTYSLIESLKYIIKNKSAELADKRVACITYT</sequence>
<keyword evidence="4" id="KW-0067">ATP-binding</keyword>
<dbReference type="Pfam" id="PF00580">
    <property type="entry name" value="UvrD-helicase"/>
    <property type="match status" value="1"/>
</dbReference>
<dbReference type="EMBL" id="RAXT01000051">
    <property type="protein sequence ID" value="RKG35969.1"/>
    <property type="molecule type" value="Genomic_DNA"/>
</dbReference>
<organism evidence="6 7">
    <name type="scientific">Acinetobacter rongchengensis</name>
    <dbReference type="NCBI Taxonomy" id="2419601"/>
    <lineage>
        <taxon>Bacteria</taxon>
        <taxon>Pseudomonadati</taxon>
        <taxon>Pseudomonadota</taxon>
        <taxon>Gammaproteobacteria</taxon>
        <taxon>Moraxellales</taxon>
        <taxon>Moraxellaceae</taxon>
        <taxon>Acinetobacter</taxon>
    </lineage>
</organism>
<reference evidence="6 7" key="1">
    <citation type="submission" date="2018-09" db="EMBL/GenBank/DDBJ databases">
        <title>The draft genome of Acinetobacter spp. strains.</title>
        <authorList>
            <person name="Qin J."/>
            <person name="Feng Y."/>
            <person name="Zong Z."/>
        </authorList>
    </citation>
    <scope>NUCLEOTIDE SEQUENCE [LARGE SCALE GENOMIC DNA]</scope>
    <source>
        <strain evidence="6 7">WCHAc060115</strain>
    </source>
</reference>
<comment type="caution">
    <text evidence="6">The sequence shown here is derived from an EMBL/GenBank/DDBJ whole genome shotgun (WGS) entry which is preliminary data.</text>
</comment>
<accession>A0A3A8EPC1</accession>
<dbReference type="AlphaFoldDB" id="A0A3A8EPC1"/>
<feature type="domain" description="UvrD-like helicase ATP-binding" evidence="5">
    <location>
        <begin position="25"/>
        <end position="69"/>
    </location>
</feature>
<evidence type="ECO:0000256" key="4">
    <source>
        <dbReference type="ARBA" id="ARBA00022840"/>
    </source>
</evidence>
<dbReference type="Proteomes" id="UP000280405">
    <property type="component" value="Unassembled WGS sequence"/>
</dbReference>
<gene>
    <name evidence="6" type="ORF">D7V20_15815</name>
</gene>
<dbReference type="RefSeq" id="WP_171407845.1">
    <property type="nucleotide sequence ID" value="NZ_RAXT01000051.1"/>
</dbReference>
<evidence type="ECO:0000256" key="2">
    <source>
        <dbReference type="ARBA" id="ARBA00022801"/>
    </source>
</evidence>
<dbReference type="GO" id="GO:0016787">
    <property type="term" value="F:hydrolase activity"/>
    <property type="evidence" value="ECO:0007669"/>
    <property type="project" value="UniProtKB-KW"/>
</dbReference>